<dbReference type="Proteomes" id="UP000624325">
    <property type="component" value="Unassembled WGS sequence"/>
</dbReference>
<evidence type="ECO:0000256" key="3">
    <source>
        <dbReference type="RuleBase" id="RU362132"/>
    </source>
</evidence>
<dbReference type="PANTHER" id="PTHR18968:SF167">
    <property type="entry name" value="ACETOLACTATE SYNTHASE LARGE SUBUNIT ILVB2-RELATED"/>
    <property type="match status" value="1"/>
</dbReference>
<dbReference type="SUPFAM" id="SSF52467">
    <property type="entry name" value="DHS-like NAD/FAD-binding domain"/>
    <property type="match status" value="1"/>
</dbReference>
<dbReference type="InterPro" id="IPR012001">
    <property type="entry name" value="Thiamin_PyroP_enz_TPP-bd_dom"/>
</dbReference>
<proteinExistence type="inferred from homology"/>
<dbReference type="EMBL" id="BONC01000012">
    <property type="protein sequence ID" value="GIF56169.1"/>
    <property type="molecule type" value="Genomic_DNA"/>
</dbReference>
<evidence type="ECO:0000256" key="2">
    <source>
        <dbReference type="ARBA" id="ARBA00023052"/>
    </source>
</evidence>
<evidence type="ECO:0000313" key="7">
    <source>
        <dbReference type="EMBL" id="GIF56169.1"/>
    </source>
</evidence>
<dbReference type="InterPro" id="IPR045229">
    <property type="entry name" value="TPP_enz"/>
</dbReference>
<evidence type="ECO:0000259" key="4">
    <source>
        <dbReference type="Pfam" id="PF00205"/>
    </source>
</evidence>
<dbReference type="InterPro" id="IPR029061">
    <property type="entry name" value="THDP-binding"/>
</dbReference>
<protein>
    <submittedName>
        <fullName evidence="7">Acetolactate synthase I/II/III large subunit</fullName>
    </submittedName>
</protein>
<gene>
    <name evidence="7" type="primary">ilvB_1</name>
    <name evidence="7" type="ORF">Air01nite_22640</name>
</gene>
<evidence type="ECO:0000259" key="6">
    <source>
        <dbReference type="Pfam" id="PF02776"/>
    </source>
</evidence>
<dbReference type="PANTHER" id="PTHR18968">
    <property type="entry name" value="THIAMINE PYROPHOSPHATE ENZYMES"/>
    <property type="match status" value="1"/>
</dbReference>
<dbReference type="InterPro" id="IPR029035">
    <property type="entry name" value="DHS-like_NAD/FAD-binding_dom"/>
</dbReference>
<dbReference type="Pfam" id="PF02776">
    <property type="entry name" value="TPP_enzyme_N"/>
    <property type="match status" value="1"/>
</dbReference>
<dbReference type="InterPro" id="IPR011766">
    <property type="entry name" value="TPP_enzyme_TPP-bd"/>
</dbReference>
<dbReference type="InterPro" id="IPR012000">
    <property type="entry name" value="Thiamin_PyroP_enz_cen_dom"/>
</dbReference>
<feature type="domain" description="Thiamine pyrophosphate enzyme central" evidence="4">
    <location>
        <begin position="182"/>
        <end position="289"/>
    </location>
</feature>
<evidence type="ECO:0000259" key="5">
    <source>
        <dbReference type="Pfam" id="PF02775"/>
    </source>
</evidence>
<dbReference type="Gene3D" id="3.40.50.1220">
    <property type="entry name" value="TPP-binding domain"/>
    <property type="match status" value="1"/>
</dbReference>
<keyword evidence="8" id="KW-1185">Reference proteome</keyword>
<accession>A0ABQ4C073</accession>
<dbReference type="CDD" id="cd00568">
    <property type="entry name" value="TPP_enzymes"/>
    <property type="match status" value="1"/>
</dbReference>
<dbReference type="CDD" id="cd07035">
    <property type="entry name" value="TPP_PYR_POX_like"/>
    <property type="match status" value="1"/>
</dbReference>
<keyword evidence="2 3" id="KW-0786">Thiamine pyrophosphate</keyword>
<dbReference type="SUPFAM" id="SSF52518">
    <property type="entry name" value="Thiamin diphosphate-binding fold (THDP-binding)"/>
    <property type="match status" value="2"/>
</dbReference>
<dbReference type="Pfam" id="PF02775">
    <property type="entry name" value="TPP_enzyme_C"/>
    <property type="match status" value="1"/>
</dbReference>
<sequence>MTAGHEVVADALRAHGVDTLFGLLGNTNLALAGVLRGHGVRFVGARHETGAISLAAGYAWSSGRPAACTVTHGPGLSNALTGLTSAVRDRAPVVLLVGDIRGEPAWMAQRADHAAMVAWTGAGLIDVDRPGRLAAAVAEGLGRAVRERRPMVVNIRSDLLADPAGAQEPARLPEEDRPPPADEACRALADAERPLILAGRGALWTGAGPALRDLGRRTGALLATTLPAKGLFHGDPYDLGVCGGYATATARELIRESDVVLAAGASLNGYTTDKGELLAGATVIRCDAVSPVAARRRGRRTPEIAARVAAARDFADESDDDGLDPRTVLRAVDVALPPDRQVVVDVGHFTTFPTQQLTVHPGRFLPALGFGSVGLALATGIGAARGRDAPTLVVVGDGGALMALGELETLARLRPRLTVLVLNDRAYGAEIHHLRRHGLPEDLALFPETDFAAVAAALGIPGISLRTSADLDRLAYLRATDGPSLVDARVTRAVVADKFAGRTP</sequence>
<name>A0ABQ4C073_9ACTN</name>
<reference evidence="7 8" key="1">
    <citation type="submission" date="2021-01" db="EMBL/GenBank/DDBJ databases">
        <title>Whole genome shotgun sequence of Asanoa iriomotensis NBRC 100142.</title>
        <authorList>
            <person name="Komaki H."/>
            <person name="Tamura T."/>
        </authorList>
    </citation>
    <scope>NUCLEOTIDE SEQUENCE [LARGE SCALE GENOMIC DNA]</scope>
    <source>
        <strain evidence="7 8">NBRC 100142</strain>
    </source>
</reference>
<dbReference type="Pfam" id="PF00205">
    <property type="entry name" value="TPP_enzyme_M"/>
    <property type="match status" value="1"/>
</dbReference>
<feature type="domain" description="Thiamine pyrophosphate enzyme TPP-binding" evidence="5">
    <location>
        <begin position="345"/>
        <end position="487"/>
    </location>
</feature>
<evidence type="ECO:0000313" key="8">
    <source>
        <dbReference type="Proteomes" id="UP000624325"/>
    </source>
</evidence>
<comment type="similarity">
    <text evidence="1 3">Belongs to the TPP enzyme family.</text>
</comment>
<organism evidence="7 8">
    <name type="scientific">Asanoa iriomotensis</name>
    <dbReference type="NCBI Taxonomy" id="234613"/>
    <lineage>
        <taxon>Bacteria</taxon>
        <taxon>Bacillati</taxon>
        <taxon>Actinomycetota</taxon>
        <taxon>Actinomycetes</taxon>
        <taxon>Micromonosporales</taxon>
        <taxon>Micromonosporaceae</taxon>
        <taxon>Asanoa</taxon>
    </lineage>
</organism>
<dbReference type="Gene3D" id="3.40.50.970">
    <property type="match status" value="2"/>
</dbReference>
<comment type="caution">
    <text evidence="7">The sequence shown here is derived from an EMBL/GenBank/DDBJ whole genome shotgun (WGS) entry which is preliminary data.</text>
</comment>
<evidence type="ECO:0000256" key="1">
    <source>
        <dbReference type="ARBA" id="ARBA00007812"/>
    </source>
</evidence>
<feature type="domain" description="Thiamine pyrophosphate enzyme N-terminal TPP-binding" evidence="6">
    <location>
        <begin position="4"/>
        <end position="101"/>
    </location>
</feature>